<evidence type="ECO:0000259" key="2">
    <source>
        <dbReference type="Pfam" id="PF13482"/>
    </source>
</evidence>
<dbReference type="InterPro" id="IPR019734">
    <property type="entry name" value="TPR_rpt"/>
</dbReference>
<accession>A0ABU9LQ76</accession>
<keyword evidence="1" id="KW-0802">TPR repeat</keyword>
<sequence length="408" mass="48083">MKQMLKKGTKTAKTEKTPYQKPLPPFYTEKWEKAGLSRIENDFGTVFLRETHYAFNHQHGKYRLGQFYEALEAWEVYEQEHPLKMTSDEKIVFYDTETTGLKGVGTHIFLNGLLEETSDGFVLKQYILADPANEAAFLFESKFWQANQTIVTYNGKSFDWPQLQTRWTLNREHLPPLREHQQIDLFHSSKRIWKNDLSRMKLTTVEQQKLGFQRIDDLPGHLAPMVYLDAVRSGDHDMLFQVLRHNEYDLLSLITLFIQATELVFSEANQERAIVHTNIGKWYHDLKQLDSSQSLLENITENYATNEAAEAYYLLALQQKKQKKYAEAAESYEKALPYLEERQWIEASLGLAKLYEHQLHDLEEAEKHTLNALFRVRQSLLFKKDVQQRKKEAIEKRFLRIRKKQGMK</sequence>
<evidence type="ECO:0000313" key="3">
    <source>
        <dbReference type="EMBL" id="MEL5989137.1"/>
    </source>
</evidence>
<dbReference type="SUPFAM" id="SSF48452">
    <property type="entry name" value="TPR-like"/>
    <property type="match status" value="1"/>
</dbReference>
<dbReference type="Proteomes" id="UP001398420">
    <property type="component" value="Unassembled WGS sequence"/>
</dbReference>
<dbReference type="RefSeq" id="WP_231726948.1">
    <property type="nucleotide sequence ID" value="NZ_JBCEWA010000009.1"/>
</dbReference>
<dbReference type="PROSITE" id="PS50005">
    <property type="entry name" value="TPR"/>
    <property type="match status" value="1"/>
</dbReference>
<comment type="caution">
    <text evidence="3">The sequence shown here is derived from an EMBL/GenBank/DDBJ whole genome shotgun (WGS) entry which is preliminary data.</text>
</comment>
<feature type="repeat" description="TPR" evidence="1">
    <location>
        <begin position="309"/>
        <end position="342"/>
    </location>
</feature>
<dbReference type="InterPro" id="IPR038720">
    <property type="entry name" value="YprB_RNase_H-like_dom"/>
</dbReference>
<feature type="domain" description="YprB ribonuclease H-like" evidence="2">
    <location>
        <begin position="92"/>
        <end position="257"/>
    </location>
</feature>
<dbReference type="Pfam" id="PF13482">
    <property type="entry name" value="RNase_H_2"/>
    <property type="match status" value="1"/>
</dbReference>
<dbReference type="SUPFAM" id="SSF53098">
    <property type="entry name" value="Ribonuclease H-like"/>
    <property type="match status" value="1"/>
</dbReference>
<reference evidence="3 4" key="1">
    <citation type="submission" date="2024-04" db="EMBL/GenBank/DDBJ databases">
        <authorList>
            <person name="Wu Y.S."/>
            <person name="Zhang L."/>
        </authorList>
    </citation>
    <scope>NUCLEOTIDE SEQUENCE [LARGE SCALE GENOMIC DNA]</scope>
    <source>
        <strain evidence="3 4">KG-01</strain>
    </source>
</reference>
<dbReference type="InterPro" id="IPR012337">
    <property type="entry name" value="RNaseH-like_sf"/>
</dbReference>
<dbReference type="InterPro" id="IPR011990">
    <property type="entry name" value="TPR-like_helical_dom_sf"/>
</dbReference>
<dbReference type="PANTHER" id="PTHR38462:SF1">
    <property type="entry name" value="YPRB RIBONUCLEASE H-LIKE DOMAIN-CONTAINING PROTEIN"/>
    <property type="match status" value="1"/>
</dbReference>
<protein>
    <submittedName>
        <fullName evidence="3">Ribonuclease H-like domain-containing protein</fullName>
    </submittedName>
</protein>
<dbReference type="PANTHER" id="PTHR38462">
    <property type="entry name" value="EXONUCLEASE-LIKE PROTEIN"/>
    <property type="match status" value="1"/>
</dbReference>
<gene>
    <name evidence="3" type="ORF">AAF454_12045</name>
</gene>
<organism evidence="3 4">
    <name type="scientific">Kurthia gibsonii</name>
    <dbReference type="NCBI Taxonomy" id="33946"/>
    <lineage>
        <taxon>Bacteria</taxon>
        <taxon>Bacillati</taxon>
        <taxon>Bacillota</taxon>
        <taxon>Bacilli</taxon>
        <taxon>Bacillales</taxon>
        <taxon>Caryophanaceae</taxon>
        <taxon>Kurthia</taxon>
    </lineage>
</organism>
<dbReference type="EMBL" id="JBCEWA010000009">
    <property type="protein sequence ID" value="MEL5989137.1"/>
    <property type="molecule type" value="Genomic_DNA"/>
</dbReference>
<dbReference type="Gene3D" id="1.25.40.10">
    <property type="entry name" value="Tetratricopeptide repeat domain"/>
    <property type="match status" value="1"/>
</dbReference>
<proteinExistence type="predicted"/>
<keyword evidence="4" id="KW-1185">Reference proteome</keyword>
<name>A0ABU9LQ76_9BACL</name>
<evidence type="ECO:0000313" key="4">
    <source>
        <dbReference type="Proteomes" id="UP001398420"/>
    </source>
</evidence>
<evidence type="ECO:0000256" key="1">
    <source>
        <dbReference type="PROSITE-ProRule" id="PRU00339"/>
    </source>
</evidence>